<feature type="region of interest" description="Disordered" evidence="1">
    <location>
        <begin position="21"/>
        <end position="40"/>
    </location>
</feature>
<proteinExistence type="predicted"/>
<feature type="compositionally biased region" description="Low complexity" evidence="1">
    <location>
        <begin position="125"/>
        <end position="138"/>
    </location>
</feature>
<feature type="compositionally biased region" description="Polar residues" evidence="1">
    <location>
        <begin position="179"/>
        <end position="191"/>
    </location>
</feature>
<dbReference type="AlphaFoldDB" id="A0A7R9EMP3"/>
<dbReference type="EMBL" id="OD564370">
    <property type="protein sequence ID" value="CAD7438071.1"/>
    <property type="molecule type" value="Genomic_DNA"/>
</dbReference>
<gene>
    <name evidence="2" type="ORF">TBIB3V08_LOCUS668</name>
</gene>
<feature type="region of interest" description="Disordered" evidence="1">
    <location>
        <begin position="50"/>
        <end position="208"/>
    </location>
</feature>
<evidence type="ECO:0000313" key="2">
    <source>
        <dbReference type="EMBL" id="CAD7438071.1"/>
    </source>
</evidence>
<evidence type="ECO:0000256" key="1">
    <source>
        <dbReference type="SAM" id="MobiDB-lite"/>
    </source>
</evidence>
<feature type="compositionally biased region" description="Polar residues" evidence="1">
    <location>
        <begin position="80"/>
        <end position="91"/>
    </location>
</feature>
<name>A0A7R9EMP3_9NEOP</name>
<feature type="region of interest" description="Disordered" evidence="1">
    <location>
        <begin position="320"/>
        <end position="380"/>
    </location>
</feature>
<accession>A0A7R9EMP3</accession>
<sequence>MDFITYVSVDRRALLSSRVGVGAEDTSCSSDGGGEEAAAERIARYKEERRRQMAARFGSRTEEGAPRRYITRNGGGGVSDHSTLAVRTTRTSRLRAAGVSPTESSHGSVSPRKEGSSPRHKELSVSRSAASSPSTPSVHMNGVGSGVATRVRRVGMVEPLQRRRNNAATTSSDKEKISVPSSELSTKSSPNKQEKDKSSKRKSNLNCSSTTEEVVTNDLIEERCGSKDAPQSIFLCPILGNDGLCFCSSIKDKKVYRKCTCTCVEGEGKINLGKTTLTTPNRDSNLDIPAINSLVYCESSVADHAGVGRGYVGHRLSDSRGGMLARAPSSSITRDVPAARRRADHPPALSLRQQVAAGDGPPPQEFPGCNSGKKNSLASARNRAIPTEWPSSVGGDLVPSVDRGCHVVSTTNPQAVSLSSLGRSR</sequence>
<reference evidence="2" key="1">
    <citation type="submission" date="2020-11" db="EMBL/GenBank/DDBJ databases">
        <authorList>
            <person name="Tran Van P."/>
        </authorList>
    </citation>
    <scope>NUCLEOTIDE SEQUENCE</scope>
</reference>
<protein>
    <submittedName>
        <fullName evidence="2">Uncharacterized protein</fullName>
    </submittedName>
</protein>
<feature type="compositionally biased region" description="Basic and acidic residues" evidence="1">
    <location>
        <begin position="111"/>
        <end position="124"/>
    </location>
</feature>
<organism evidence="2">
    <name type="scientific">Timema bartmani</name>
    <dbReference type="NCBI Taxonomy" id="61472"/>
    <lineage>
        <taxon>Eukaryota</taxon>
        <taxon>Metazoa</taxon>
        <taxon>Ecdysozoa</taxon>
        <taxon>Arthropoda</taxon>
        <taxon>Hexapoda</taxon>
        <taxon>Insecta</taxon>
        <taxon>Pterygota</taxon>
        <taxon>Neoptera</taxon>
        <taxon>Polyneoptera</taxon>
        <taxon>Phasmatodea</taxon>
        <taxon>Timematodea</taxon>
        <taxon>Timematoidea</taxon>
        <taxon>Timematidae</taxon>
        <taxon>Timema</taxon>
    </lineage>
</organism>